<dbReference type="Pfam" id="PF00005">
    <property type="entry name" value="ABC_tran"/>
    <property type="match status" value="1"/>
</dbReference>
<dbReference type="EMBL" id="VDDR01000010">
    <property type="protein sequence ID" value="TNB96311.1"/>
    <property type="molecule type" value="Genomic_DNA"/>
</dbReference>
<keyword evidence="2" id="KW-0813">Transport</keyword>
<gene>
    <name evidence="6" type="ORF">FHG65_18970</name>
</gene>
<comment type="caution">
    <text evidence="6">The sequence shown here is derived from an EMBL/GenBank/DDBJ whole genome shotgun (WGS) entry which is preliminary data.</text>
</comment>
<protein>
    <submittedName>
        <fullName evidence="6">ABC transporter ATP-binding protein</fullName>
    </submittedName>
</protein>
<dbReference type="PANTHER" id="PTHR42798:SF7">
    <property type="entry name" value="ALPHA-D-RIBOSE 1-METHYLPHOSPHONATE 5-TRIPHOSPHATE SYNTHASE SUBUNIT PHNL"/>
    <property type="match status" value="1"/>
</dbReference>
<reference evidence="6 7" key="1">
    <citation type="submission" date="2019-06" db="EMBL/GenBank/DDBJ databases">
        <title>Biocontrol Bacillus strains from Vietnam.</title>
        <authorList>
            <person name="Borriss R."/>
            <person name="Lasch P."/>
            <person name="Thanh Tam L.T."/>
        </authorList>
    </citation>
    <scope>NUCLEOTIDE SEQUENCE [LARGE SCALE GENOMIC DNA]</scope>
    <source>
        <strain evidence="6 7">A8</strain>
    </source>
</reference>
<evidence type="ECO:0000259" key="5">
    <source>
        <dbReference type="PROSITE" id="PS50893"/>
    </source>
</evidence>
<dbReference type="InterPro" id="IPR003593">
    <property type="entry name" value="AAA+_ATPase"/>
</dbReference>
<evidence type="ECO:0000313" key="6">
    <source>
        <dbReference type="EMBL" id="TNB96311.1"/>
    </source>
</evidence>
<comment type="similarity">
    <text evidence="1">Belongs to the ABC transporter superfamily.</text>
</comment>
<organism evidence="6 7">
    <name type="scientific">Bacillus cereus</name>
    <dbReference type="NCBI Taxonomy" id="1396"/>
    <lineage>
        <taxon>Bacteria</taxon>
        <taxon>Bacillati</taxon>
        <taxon>Bacillota</taxon>
        <taxon>Bacilli</taxon>
        <taxon>Bacillales</taxon>
        <taxon>Bacillaceae</taxon>
        <taxon>Bacillus</taxon>
        <taxon>Bacillus cereus group</taxon>
    </lineage>
</organism>
<dbReference type="GO" id="GO:0022857">
    <property type="term" value="F:transmembrane transporter activity"/>
    <property type="evidence" value="ECO:0007669"/>
    <property type="project" value="UniProtKB-ARBA"/>
</dbReference>
<dbReference type="InterPro" id="IPR017911">
    <property type="entry name" value="MacB-like_ATP-bd"/>
</dbReference>
<dbReference type="PROSITE" id="PS50893">
    <property type="entry name" value="ABC_TRANSPORTER_2"/>
    <property type="match status" value="1"/>
</dbReference>
<evidence type="ECO:0000256" key="1">
    <source>
        <dbReference type="ARBA" id="ARBA00005417"/>
    </source>
</evidence>
<evidence type="ECO:0000256" key="3">
    <source>
        <dbReference type="ARBA" id="ARBA00022741"/>
    </source>
</evidence>
<dbReference type="SUPFAM" id="SSF52540">
    <property type="entry name" value="P-loop containing nucleoside triphosphate hydrolases"/>
    <property type="match status" value="1"/>
</dbReference>
<dbReference type="PROSITE" id="PS00211">
    <property type="entry name" value="ABC_TRANSPORTER_1"/>
    <property type="match status" value="1"/>
</dbReference>
<dbReference type="Gene3D" id="3.40.50.300">
    <property type="entry name" value="P-loop containing nucleotide triphosphate hydrolases"/>
    <property type="match status" value="1"/>
</dbReference>
<dbReference type="RefSeq" id="WP_025710232.1">
    <property type="nucleotide sequence ID" value="NZ_AZNI01000022.1"/>
</dbReference>
<sequence length="254" mass="28104">MKKIVEVSNVTKEYGEIGSAFRALKEVSLDINQGEFVGIMGPSGSGKTTLLNIMSTIDKATLGEVLIDGEEIHNYKDAELARFRRDTIGFVFQAFNLLDNMTIRDNIALPLTLNNVKHKIILEKIDELTKLLGISNQLDKYPYELSGGQKQRVAICRALITSPKVIFADEPTGALDSKSSSEVLECFKNINKMIGTTIIMVTHDANAASYCDRVMFLKDGKLHGRLDSDGNKKELFKKVLNMLAVMGGTENELL</sequence>
<dbReference type="GO" id="GO:0098796">
    <property type="term" value="C:membrane protein complex"/>
    <property type="evidence" value="ECO:0007669"/>
    <property type="project" value="UniProtKB-ARBA"/>
</dbReference>
<dbReference type="InterPro" id="IPR027417">
    <property type="entry name" value="P-loop_NTPase"/>
</dbReference>
<evidence type="ECO:0000256" key="4">
    <source>
        <dbReference type="ARBA" id="ARBA00022840"/>
    </source>
</evidence>
<feature type="domain" description="ABC transporter" evidence="5">
    <location>
        <begin position="5"/>
        <end position="244"/>
    </location>
</feature>
<dbReference type="CDD" id="cd03255">
    <property type="entry name" value="ABC_MJ0796_LolCDE_FtsE"/>
    <property type="match status" value="1"/>
</dbReference>
<dbReference type="InterPro" id="IPR003439">
    <property type="entry name" value="ABC_transporter-like_ATP-bd"/>
</dbReference>
<proteinExistence type="inferred from homology"/>
<dbReference type="Proteomes" id="UP000309400">
    <property type="component" value="Unassembled WGS sequence"/>
</dbReference>
<evidence type="ECO:0000313" key="7">
    <source>
        <dbReference type="Proteomes" id="UP000309400"/>
    </source>
</evidence>
<keyword evidence="3" id="KW-0547">Nucleotide-binding</keyword>
<dbReference type="InterPro" id="IPR017871">
    <property type="entry name" value="ABC_transporter-like_CS"/>
</dbReference>
<evidence type="ECO:0000256" key="2">
    <source>
        <dbReference type="ARBA" id="ARBA00022448"/>
    </source>
</evidence>
<dbReference type="AlphaFoldDB" id="A0ABD7RC13"/>
<keyword evidence="4 6" id="KW-0067">ATP-binding</keyword>
<accession>A0ABD7RC13</accession>
<dbReference type="GO" id="GO:0005524">
    <property type="term" value="F:ATP binding"/>
    <property type="evidence" value="ECO:0007669"/>
    <property type="project" value="UniProtKB-KW"/>
</dbReference>
<name>A0ABD7RC13_BACCE</name>
<dbReference type="FunFam" id="3.40.50.300:FF:000032">
    <property type="entry name" value="Export ABC transporter ATP-binding protein"/>
    <property type="match status" value="1"/>
</dbReference>
<dbReference type="SMART" id="SM00382">
    <property type="entry name" value="AAA"/>
    <property type="match status" value="1"/>
</dbReference>
<dbReference type="PANTHER" id="PTHR42798">
    <property type="entry name" value="LIPOPROTEIN-RELEASING SYSTEM ATP-BINDING PROTEIN LOLD"/>
    <property type="match status" value="1"/>
</dbReference>